<dbReference type="Proteomes" id="UP000186890">
    <property type="component" value="Unassembled WGS sequence"/>
</dbReference>
<dbReference type="AlphaFoldDB" id="A0A1Q8E528"/>
<name>A0A1Q8E528_9STRE</name>
<dbReference type="PANTHER" id="PTHR33498:SF1">
    <property type="entry name" value="TRANSPOSASE FOR INSERTION SEQUENCE ELEMENT IS1557"/>
    <property type="match status" value="1"/>
</dbReference>
<dbReference type="NCBIfam" id="NF033550">
    <property type="entry name" value="transpos_ISL3"/>
    <property type="match status" value="1"/>
</dbReference>
<proteinExistence type="predicted"/>
<evidence type="ECO:0000313" key="2">
    <source>
        <dbReference type="EMBL" id="OLF46892.1"/>
    </source>
</evidence>
<sequence>MEQFNNTTTLIGMKDKNITLNKALKHKTHIELIATLDYQPPKCKYCKGIQIKYDFQKPSKIPFIQIAGFPSLIRLKKRRFQCKACRKVTVAETSLVKKNCQISEIVRRNIAQLLLNREALTHIASKLAISTSTVYRKLKQFQFKEDYTNLPQVLSWDEFSYQKGKLSFIAQDYNTKKIITILDNRRQTSIRNHFFKYSKEARNKVKVVTMDMSGNYMPLIKLLFPNAKIVLDRFHIVQHMSRAMNQTRVQIMKQFDKKSLEYRALKYYWKLIQKDSRNLSPNAFYSRTFRETLTPRECLNTVFNLVPKLKDYYDLYQLLLFHLQEKNSELFFGLIHEVLPSLNHTFKTALNTFIRYKTYIINAMELPYSNAKLEATNKLIKDIKRNAFGYRNFDNFKKRIFLALNIKKEKTKFVSSRV</sequence>
<dbReference type="InterPro" id="IPR002560">
    <property type="entry name" value="Transposase_DDE"/>
</dbReference>
<organism evidence="2 3">
    <name type="scientific">Streptococcus cuniculi</name>
    <dbReference type="NCBI Taxonomy" id="1432788"/>
    <lineage>
        <taxon>Bacteria</taxon>
        <taxon>Bacillati</taxon>
        <taxon>Bacillota</taxon>
        <taxon>Bacilli</taxon>
        <taxon>Lactobacillales</taxon>
        <taxon>Streptococcaceae</taxon>
        <taxon>Streptococcus</taxon>
    </lineage>
</organism>
<dbReference type="PANTHER" id="PTHR33498">
    <property type="entry name" value="TRANSPOSASE FOR INSERTION SEQUENCE ELEMENT IS1557"/>
    <property type="match status" value="1"/>
</dbReference>
<dbReference type="Pfam" id="PF01610">
    <property type="entry name" value="DDE_Tnp_ISL3"/>
    <property type="match status" value="1"/>
</dbReference>
<dbReference type="RefSeq" id="WP_075105674.1">
    <property type="nucleotide sequence ID" value="NZ_MSJM01000018.1"/>
</dbReference>
<protein>
    <submittedName>
        <fullName evidence="2">ISL3 family transposase</fullName>
    </submittedName>
</protein>
<accession>A0A1Q8E528</accession>
<keyword evidence="3" id="KW-1185">Reference proteome</keyword>
<dbReference type="OrthoDB" id="6197054at2"/>
<comment type="caution">
    <text evidence="2">The sequence shown here is derived from an EMBL/GenBank/DDBJ whole genome shotgun (WGS) entry which is preliminary data.</text>
</comment>
<dbReference type="EMBL" id="MSJM01000018">
    <property type="protein sequence ID" value="OLF46892.1"/>
    <property type="molecule type" value="Genomic_DNA"/>
</dbReference>
<dbReference type="InterPro" id="IPR047951">
    <property type="entry name" value="Transpos_ISL3"/>
</dbReference>
<evidence type="ECO:0000259" key="1">
    <source>
        <dbReference type="Pfam" id="PF01610"/>
    </source>
</evidence>
<gene>
    <name evidence="2" type="ORF">BU202_10335</name>
</gene>
<feature type="domain" description="Transposase IS204/IS1001/IS1096/IS1165 DDE" evidence="1">
    <location>
        <begin position="155"/>
        <end position="400"/>
    </location>
</feature>
<evidence type="ECO:0000313" key="3">
    <source>
        <dbReference type="Proteomes" id="UP000186890"/>
    </source>
</evidence>
<reference evidence="3" key="1">
    <citation type="submission" date="2016-12" db="EMBL/GenBank/DDBJ databases">
        <authorList>
            <person name="Gulvik C.A."/>
        </authorList>
    </citation>
    <scope>NUCLEOTIDE SEQUENCE [LARGE SCALE GENOMIC DNA]</scope>
    <source>
        <strain evidence="3">NED12-00049-6B</strain>
    </source>
</reference>